<dbReference type="STRING" id="416944.SAMN05421548_104120"/>
<name>A0A1G6J1U5_9BURK</name>
<dbReference type="PANTHER" id="PTHR30537">
    <property type="entry name" value="HTH-TYPE TRANSCRIPTIONAL REGULATOR"/>
    <property type="match status" value="1"/>
</dbReference>
<proteinExistence type="inferred from homology"/>
<dbReference type="GO" id="GO:0006351">
    <property type="term" value="P:DNA-templated transcription"/>
    <property type="evidence" value="ECO:0007669"/>
    <property type="project" value="TreeGrafter"/>
</dbReference>
<accession>A0A1G6J1U5</accession>
<dbReference type="RefSeq" id="WP_091995930.1">
    <property type="nucleotide sequence ID" value="NZ_FMYQ01000004.1"/>
</dbReference>
<evidence type="ECO:0000313" key="7">
    <source>
        <dbReference type="Proteomes" id="UP000198908"/>
    </source>
</evidence>
<comment type="similarity">
    <text evidence="1">Belongs to the LysR transcriptional regulatory family.</text>
</comment>
<protein>
    <submittedName>
        <fullName evidence="6">DNA-binding transcriptional regulator, LysR family</fullName>
    </submittedName>
</protein>
<dbReference type="Pfam" id="PF00126">
    <property type="entry name" value="HTH_1"/>
    <property type="match status" value="1"/>
</dbReference>
<keyword evidence="4" id="KW-0804">Transcription</keyword>
<gene>
    <name evidence="6" type="ORF">SAMN05421548_104120</name>
</gene>
<keyword evidence="2" id="KW-0805">Transcription regulation</keyword>
<evidence type="ECO:0000313" key="6">
    <source>
        <dbReference type="EMBL" id="SDC12804.1"/>
    </source>
</evidence>
<dbReference type="GO" id="GO:0043565">
    <property type="term" value="F:sequence-specific DNA binding"/>
    <property type="evidence" value="ECO:0007669"/>
    <property type="project" value="TreeGrafter"/>
</dbReference>
<dbReference type="InterPro" id="IPR058163">
    <property type="entry name" value="LysR-type_TF_proteobact-type"/>
</dbReference>
<organism evidence="6 7">
    <name type="scientific">Paraburkholderia lycopersici</name>
    <dbReference type="NCBI Taxonomy" id="416944"/>
    <lineage>
        <taxon>Bacteria</taxon>
        <taxon>Pseudomonadati</taxon>
        <taxon>Pseudomonadota</taxon>
        <taxon>Betaproteobacteria</taxon>
        <taxon>Burkholderiales</taxon>
        <taxon>Burkholderiaceae</taxon>
        <taxon>Paraburkholderia</taxon>
    </lineage>
</organism>
<dbReference type="FunFam" id="3.40.190.290:FF:000001">
    <property type="entry name" value="Transcriptional regulator, LysR family"/>
    <property type="match status" value="1"/>
</dbReference>
<dbReference type="PANTHER" id="PTHR30537:SF5">
    <property type="entry name" value="HTH-TYPE TRANSCRIPTIONAL ACTIVATOR TTDR-RELATED"/>
    <property type="match status" value="1"/>
</dbReference>
<dbReference type="FunFam" id="1.10.10.10:FF:000001">
    <property type="entry name" value="LysR family transcriptional regulator"/>
    <property type="match status" value="1"/>
</dbReference>
<evidence type="ECO:0000259" key="5">
    <source>
        <dbReference type="PROSITE" id="PS50931"/>
    </source>
</evidence>
<dbReference type="SUPFAM" id="SSF53850">
    <property type="entry name" value="Periplasmic binding protein-like II"/>
    <property type="match status" value="1"/>
</dbReference>
<dbReference type="GO" id="GO:0003700">
    <property type="term" value="F:DNA-binding transcription factor activity"/>
    <property type="evidence" value="ECO:0007669"/>
    <property type="project" value="InterPro"/>
</dbReference>
<keyword evidence="3 6" id="KW-0238">DNA-binding</keyword>
<dbReference type="AlphaFoldDB" id="A0A1G6J1U5"/>
<evidence type="ECO:0000256" key="3">
    <source>
        <dbReference type="ARBA" id="ARBA00023125"/>
    </source>
</evidence>
<dbReference type="InterPro" id="IPR005119">
    <property type="entry name" value="LysR_subst-bd"/>
</dbReference>
<dbReference type="Proteomes" id="UP000198908">
    <property type="component" value="Unassembled WGS sequence"/>
</dbReference>
<dbReference type="InterPro" id="IPR036388">
    <property type="entry name" value="WH-like_DNA-bd_sf"/>
</dbReference>
<dbReference type="InterPro" id="IPR036390">
    <property type="entry name" value="WH_DNA-bd_sf"/>
</dbReference>
<evidence type="ECO:0000256" key="2">
    <source>
        <dbReference type="ARBA" id="ARBA00023015"/>
    </source>
</evidence>
<dbReference type="OrthoDB" id="8928056at2"/>
<dbReference type="Pfam" id="PF03466">
    <property type="entry name" value="LysR_substrate"/>
    <property type="match status" value="1"/>
</dbReference>
<sequence>MQLDDMRIFVNAVDTGNFTAAAHRLRLSKQFVSRRVAALEADLGARLLVRNTRKLAVTDLGQEFYERAKRILSDVAEAGQAMSDRRSEPRGLLKVSAPMSFGMAHLSPLVAEFLREHPDVRFDMDLSDRTVDVIGEGFDMALRIGRLADSTLVAQKLADVRMIACCSPGYRRRRRAPQTPADLAQHACLPYGQQGRAPWEFVVDGVRTAFDVHGPLRANNGEVIRDAAVAGLGICYLPDFIVAGSVDAGLLIEVLEPFMPPPNALHALYPQHREASVTIRAFTQYLRERLAARAATARGGAL</sequence>
<keyword evidence="7" id="KW-1185">Reference proteome</keyword>
<dbReference type="CDD" id="cd08422">
    <property type="entry name" value="PBP2_CrgA_like"/>
    <property type="match status" value="1"/>
</dbReference>
<dbReference type="InterPro" id="IPR000847">
    <property type="entry name" value="LysR_HTH_N"/>
</dbReference>
<feature type="domain" description="HTH lysR-type" evidence="5">
    <location>
        <begin position="1"/>
        <end position="58"/>
    </location>
</feature>
<dbReference type="Gene3D" id="1.10.10.10">
    <property type="entry name" value="Winged helix-like DNA-binding domain superfamily/Winged helix DNA-binding domain"/>
    <property type="match status" value="1"/>
</dbReference>
<dbReference type="Gene3D" id="3.40.190.290">
    <property type="match status" value="1"/>
</dbReference>
<dbReference type="PROSITE" id="PS50931">
    <property type="entry name" value="HTH_LYSR"/>
    <property type="match status" value="1"/>
</dbReference>
<reference evidence="7" key="1">
    <citation type="submission" date="2016-09" db="EMBL/GenBank/DDBJ databases">
        <authorList>
            <person name="Varghese N."/>
            <person name="Submissions S."/>
        </authorList>
    </citation>
    <scope>NUCLEOTIDE SEQUENCE [LARGE SCALE GENOMIC DNA]</scope>
    <source>
        <strain evidence="7">TNe-862</strain>
    </source>
</reference>
<evidence type="ECO:0000256" key="1">
    <source>
        <dbReference type="ARBA" id="ARBA00009437"/>
    </source>
</evidence>
<dbReference type="SUPFAM" id="SSF46785">
    <property type="entry name" value="Winged helix' DNA-binding domain"/>
    <property type="match status" value="1"/>
</dbReference>
<dbReference type="EMBL" id="FMYQ01000004">
    <property type="protein sequence ID" value="SDC12804.1"/>
    <property type="molecule type" value="Genomic_DNA"/>
</dbReference>
<evidence type="ECO:0000256" key="4">
    <source>
        <dbReference type="ARBA" id="ARBA00023163"/>
    </source>
</evidence>